<evidence type="ECO:0000256" key="3">
    <source>
        <dbReference type="ARBA" id="ARBA00004721"/>
    </source>
</evidence>
<proteinExistence type="inferred from homology"/>
<evidence type="ECO:0000256" key="5">
    <source>
        <dbReference type="ARBA" id="ARBA00022617"/>
    </source>
</evidence>
<keyword evidence="10 13" id="KW-0408">Iron</keyword>
<dbReference type="OrthoDB" id="1470350at2759"/>
<evidence type="ECO:0000313" key="15">
    <source>
        <dbReference type="EMBL" id="KDR71098.1"/>
    </source>
</evidence>
<evidence type="ECO:0000256" key="2">
    <source>
        <dbReference type="ARBA" id="ARBA00004370"/>
    </source>
</evidence>
<dbReference type="InterPro" id="IPR017972">
    <property type="entry name" value="Cyt_P450_CS"/>
</dbReference>
<keyword evidence="12" id="KW-0472">Membrane</keyword>
<protein>
    <recommendedName>
        <fullName evidence="17">Cytochrome P450</fullName>
    </recommendedName>
</protein>
<dbReference type="CDD" id="cd11069">
    <property type="entry name" value="CYP_FUM15-like"/>
    <property type="match status" value="1"/>
</dbReference>
<dbReference type="Proteomes" id="UP000027222">
    <property type="component" value="Unassembled WGS sequence"/>
</dbReference>
<evidence type="ECO:0000256" key="11">
    <source>
        <dbReference type="ARBA" id="ARBA00023033"/>
    </source>
</evidence>
<keyword evidence="7 13" id="KW-0479">Metal-binding</keyword>
<feature type="binding site" description="axial binding residue" evidence="13">
    <location>
        <position position="469"/>
    </location>
    <ligand>
        <name>heme</name>
        <dbReference type="ChEBI" id="CHEBI:30413"/>
    </ligand>
    <ligandPart>
        <name>Fe</name>
        <dbReference type="ChEBI" id="CHEBI:18248"/>
    </ligandPart>
</feature>
<dbReference type="InterPro" id="IPR050121">
    <property type="entry name" value="Cytochrome_P450_monoxygenase"/>
</dbReference>
<comment type="cofactor">
    <cofactor evidence="1 13">
        <name>heme</name>
        <dbReference type="ChEBI" id="CHEBI:30413"/>
    </cofactor>
</comment>
<gene>
    <name evidence="15" type="ORF">GALMADRAFT_254282</name>
</gene>
<dbReference type="EMBL" id="KL142394">
    <property type="protein sequence ID" value="KDR71098.1"/>
    <property type="molecule type" value="Genomic_DNA"/>
</dbReference>
<dbReference type="STRING" id="685588.A0A067SWF7"/>
<keyword evidence="6" id="KW-0812">Transmembrane</keyword>
<comment type="similarity">
    <text evidence="4 14">Belongs to the cytochrome P450 family.</text>
</comment>
<dbReference type="Pfam" id="PF00067">
    <property type="entry name" value="p450"/>
    <property type="match status" value="1"/>
</dbReference>
<evidence type="ECO:0000256" key="14">
    <source>
        <dbReference type="RuleBase" id="RU000461"/>
    </source>
</evidence>
<dbReference type="GO" id="GO:0016705">
    <property type="term" value="F:oxidoreductase activity, acting on paired donors, with incorporation or reduction of molecular oxygen"/>
    <property type="evidence" value="ECO:0007669"/>
    <property type="project" value="InterPro"/>
</dbReference>
<evidence type="ECO:0000256" key="9">
    <source>
        <dbReference type="ARBA" id="ARBA00023002"/>
    </source>
</evidence>
<evidence type="ECO:0000256" key="7">
    <source>
        <dbReference type="ARBA" id="ARBA00022723"/>
    </source>
</evidence>
<evidence type="ECO:0000256" key="6">
    <source>
        <dbReference type="ARBA" id="ARBA00022692"/>
    </source>
</evidence>
<keyword evidence="16" id="KW-1185">Reference proteome</keyword>
<evidence type="ECO:0000256" key="10">
    <source>
        <dbReference type="ARBA" id="ARBA00023004"/>
    </source>
</evidence>
<dbReference type="Gene3D" id="1.10.630.10">
    <property type="entry name" value="Cytochrome P450"/>
    <property type="match status" value="1"/>
</dbReference>
<evidence type="ECO:0000256" key="4">
    <source>
        <dbReference type="ARBA" id="ARBA00010617"/>
    </source>
</evidence>
<dbReference type="PRINTS" id="PR00385">
    <property type="entry name" value="P450"/>
</dbReference>
<accession>A0A067SWF7</accession>
<comment type="pathway">
    <text evidence="3">Secondary metabolite biosynthesis; terpenoid biosynthesis.</text>
</comment>
<dbReference type="HOGENOM" id="CLU_001570_5_11_1"/>
<dbReference type="GO" id="GO:0004497">
    <property type="term" value="F:monooxygenase activity"/>
    <property type="evidence" value="ECO:0007669"/>
    <property type="project" value="UniProtKB-KW"/>
</dbReference>
<dbReference type="InterPro" id="IPR036396">
    <property type="entry name" value="Cyt_P450_sf"/>
</dbReference>
<dbReference type="GO" id="GO:0016020">
    <property type="term" value="C:membrane"/>
    <property type="evidence" value="ECO:0007669"/>
    <property type="project" value="UniProtKB-SubCell"/>
</dbReference>
<dbReference type="GO" id="GO:0005506">
    <property type="term" value="F:iron ion binding"/>
    <property type="evidence" value="ECO:0007669"/>
    <property type="project" value="InterPro"/>
</dbReference>
<dbReference type="SUPFAM" id="SSF48264">
    <property type="entry name" value="Cytochrome P450"/>
    <property type="match status" value="1"/>
</dbReference>
<reference evidence="16" key="1">
    <citation type="journal article" date="2014" name="Proc. Natl. Acad. Sci. U.S.A.">
        <title>Extensive sampling of basidiomycete genomes demonstrates inadequacy of the white-rot/brown-rot paradigm for wood decay fungi.</title>
        <authorList>
            <person name="Riley R."/>
            <person name="Salamov A.A."/>
            <person name="Brown D.W."/>
            <person name="Nagy L.G."/>
            <person name="Floudas D."/>
            <person name="Held B.W."/>
            <person name="Levasseur A."/>
            <person name="Lombard V."/>
            <person name="Morin E."/>
            <person name="Otillar R."/>
            <person name="Lindquist E.A."/>
            <person name="Sun H."/>
            <person name="LaButti K.M."/>
            <person name="Schmutz J."/>
            <person name="Jabbour D."/>
            <person name="Luo H."/>
            <person name="Baker S.E."/>
            <person name="Pisabarro A.G."/>
            <person name="Walton J.D."/>
            <person name="Blanchette R.A."/>
            <person name="Henrissat B."/>
            <person name="Martin F."/>
            <person name="Cullen D."/>
            <person name="Hibbett D.S."/>
            <person name="Grigoriev I.V."/>
        </authorList>
    </citation>
    <scope>NUCLEOTIDE SEQUENCE [LARGE SCALE GENOMIC DNA]</scope>
    <source>
        <strain evidence="16">CBS 339.88</strain>
    </source>
</reference>
<name>A0A067SWF7_GALM3</name>
<evidence type="ECO:0008006" key="17">
    <source>
        <dbReference type="Google" id="ProtNLM"/>
    </source>
</evidence>
<dbReference type="PANTHER" id="PTHR24305">
    <property type="entry name" value="CYTOCHROME P450"/>
    <property type="match status" value="1"/>
</dbReference>
<dbReference type="PANTHER" id="PTHR24305:SF166">
    <property type="entry name" value="CYTOCHROME P450 12A4, MITOCHONDRIAL-RELATED"/>
    <property type="match status" value="1"/>
</dbReference>
<sequence>MSQFFPDIAIPLILAGLLIFGLNKVRRFRNDRTTKLKGPANPSWLFGVYRLINESEDSGTVYERWTSLYGPAFRVPGGFGSKRIVICDPRASAHFYSKETFGYVQTSLARTFIKNLFGRGLLWAEGESHRRQRKALSPAFSNAAIRKLTSVFYDSAYKMKAAWDSALDADAGETLIDVQKWMNHISLDSVGIAGFGHDFHALDGKTSPVVEVFDSFGSSDSSFLSRLVFFLGPVFPMLQNLPTKRNRMLTRLRNTMGDIAGELLARNRKMEEGKSVAEDKSIIGLLIKAETTSSSLGMSQEEILAQVNVLLLAGYETTSISLTWALIELCRQPEKQQKLREELSEFVGSDPSFDQLSTGLPYLESVVQEVLRLHPPVGETTRVATEDDIMPFSEPVTTATGEQVSSLFISKGTVVTSPIRYMNSAEAFWGPDSREFRPERWLEPDDHLKAKEIQGPRHILTFSDGPRTCLGRSFALTEFKSVLTVLIRNYAFELPDGPNTKIEKHPSILPRPRLVGEVSARLPLKVRRVE</sequence>
<organism evidence="15 16">
    <name type="scientific">Galerina marginata (strain CBS 339.88)</name>
    <dbReference type="NCBI Taxonomy" id="685588"/>
    <lineage>
        <taxon>Eukaryota</taxon>
        <taxon>Fungi</taxon>
        <taxon>Dikarya</taxon>
        <taxon>Basidiomycota</taxon>
        <taxon>Agaricomycotina</taxon>
        <taxon>Agaricomycetes</taxon>
        <taxon>Agaricomycetidae</taxon>
        <taxon>Agaricales</taxon>
        <taxon>Agaricineae</taxon>
        <taxon>Strophariaceae</taxon>
        <taxon>Galerina</taxon>
    </lineage>
</organism>
<dbReference type="InterPro" id="IPR001128">
    <property type="entry name" value="Cyt_P450"/>
</dbReference>
<keyword evidence="5 13" id="KW-0349">Heme</keyword>
<evidence type="ECO:0000256" key="1">
    <source>
        <dbReference type="ARBA" id="ARBA00001971"/>
    </source>
</evidence>
<comment type="subcellular location">
    <subcellularLocation>
        <location evidence="2">Membrane</location>
    </subcellularLocation>
</comment>
<dbReference type="InterPro" id="IPR002401">
    <property type="entry name" value="Cyt_P450_E_grp-I"/>
</dbReference>
<dbReference type="PROSITE" id="PS00086">
    <property type="entry name" value="CYTOCHROME_P450"/>
    <property type="match status" value="1"/>
</dbReference>
<dbReference type="GO" id="GO:0020037">
    <property type="term" value="F:heme binding"/>
    <property type="evidence" value="ECO:0007669"/>
    <property type="project" value="InterPro"/>
</dbReference>
<dbReference type="PRINTS" id="PR00463">
    <property type="entry name" value="EP450I"/>
</dbReference>
<keyword evidence="9 14" id="KW-0560">Oxidoreductase</keyword>
<keyword evidence="11 14" id="KW-0503">Monooxygenase</keyword>
<evidence type="ECO:0000256" key="8">
    <source>
        <dbReference type="ARBA" id="ARBA00022989"/>
    </source>
</evidence>
<evidence type="ECO:0000313" key="16">
    <source>
        <dbReference type="Proteomes" id="UP000027222"/>
    </source>
</evidence>
<dbReference type="AlphaFoldDB" id="A0A067SWF7"/>
<keyword evidence="8" id="KW-1133">Transmembrane helix</keyword>
<evidence type="ECO:0000256" key="13">
    <source>
        <dbReference type="PIRSR" id="PIRSR602401-1"/>
    </source>
</evidence>
<evidence type="ECO:0000256" key="12">
    <source>
        <dbReference type="ARBA" id="ARBA00023136"/>
    </source>
</evidence>